<organism evidence="1 2">
    <name type="scientific">Paractinoplanes abujensis</name>
    <dbReference type="NCBI Taxonomy" id="882441"/>
    <lineage>
        <taxon>Bacteria</taxon>
        <taxon>Bacillati</taxon>
        <taxon>Actinomycetota</taxon>
        <taxon>Actinomycetes</taxon>
        <taxon>Micromonosporales</taxon>
        <taxon>Micromonosporaceae</taxon>
        <taxon>Paractinoplanes</taxon>
    </lineage>
</organism>
<keyword evidence="2" id="KW-1185">Reference proteome</keyword>
<accession>A0A7W7CN34</accession>
<dbReference type="EMBL" id="JACHMF010000001">
    <property type="protein sequence ID" value="MBB4691619.1"/>
    <property type="molecule type" value="Genomic_DNA"/>
</dbReference>
<name>A0A7W7CN34_9ACTN</name>
<comment type="caution">
    <text evidence="1">The sequence shown here is derived from an EMBL/GenBank/DDBJ whole genome shotgun (WGS) entry which is preliminary data.</text>
</comment>
<evidence type="ECO:0000313" key="1">
    <source>
        <dbReference type="EMBL" id="MBB4691619.1"/>
    </source>
</evidence>
<proteinExistence type="predicted"/>
<sequence>MAPARSETAAWYGRYLACCDDRRFDEPAGSGDERVTGRAIVVPELARHRTAGGKIYQCRGDRYPVVSKAVRPATTPAS</sequence>
<dbReference type="RefSeq" id="WP_184950415.1">
    <property type="nucleotide sequence ID" value="NZ_BOMC01000004.1"/>
</dbReference>
<evidence type="ECO:0000313" key="2">
    <source>
        <dbReference type="Proteomes" id="UP000542742"/>
    </source>
</evidence>
<dbReference type="AlphaFoldDB" id="A0A7W7CN34"/>
<reference evidence="1 2" key="1">
    <citation type="submission" date="2020-08" db="EMBL/GenBank/DDBJ databases">
        <title>Sequencing the genomes of 1000 actinobacteria strains.</title>
        <authorList>
            <person name="Klenk H.-P."/>
        </authorList>
    </citation>
    <scope>NUCLEOTIDE SEQUENCE [LARGE SCALE GENOMIC DNA]</scope>
    <source>
        <strain evidence="1 2">DSM 45518</strain>
    </source>
</reference>
<gene>
    <name evidence="1" type="ORF">BKA14_001767</name>
</gene>
<dbReference type="Proteomes" id="UP000542742">
    <property type="component" value="Unassembled WGS sequence"/>
</dbReference>
<protein>
    <submittedName>
        <fullName evidence="1">Uncharacterized protein</fullName>
    </submittedName>
</protein>